<sequence>MTTTGVKPISLTAVKRRLQSVSLKQGWPFHCIQGNWFLFSCIE</sequence>
<name>A0A0E9UZ99_ANGAN</name>
<reference evidence="1" key="1">
    <citation type="submission" date="2014-11" db="EMBL/GenBank/DDBJ databases">
        <authorList>
            <person name="Amaro Gonzalez C."/>
        </authorList>
    </citation>
    <scope>NUCLEOTIDE SEQUENCE</scope>
</reference>
<proteinExistence type="predicted"/>
<reference evidence="1" key="2">
    <citation type="journal article" date="2015" name="Fish Shellfish Immunol.">
        <title>Early steps in the European eel (Anguilla anguilla)-Vibrio vulnificus interaction in the gills: Role of the RtxA13 toxin.</title>
        <authorList>
            <person name="Callol A."/>
            <person name="Pajuelo D."/>
            <person name="Ebbesson L."/>
            <person name="Teles M."/>
            <person name="MacKenzie S."/>
            <person name="Amaro C."/>
        </authorList>
    </citation>
    <scope>NUCLEOTIDE SEQUENCE</scope>
</reference>
<dbReference type="AlphaFoldDB" id="A0A0E9UZ99"/>
<accession>A0A0E9UZ99</accession>
<protein>
    <submittedName>
        <fullName evidence="1">Uncharacterized protein</fullName>
    </submittedName>
</protein>
<organism evidence="1">
    <name type="scientific">Anguilla anguilla</name>
    <name type="common">European freshwater eel</name>
    <name type="synonym">Muraena anguilla</name>
    <dbReference type="NCBI Taxonomy" id="7936"/>
    <lineage>
        <taxon>Eukaryota</taxon>
        <taxon>Metazoa</taxon>
        <taxon>Chordata</taxon>
        <taxon>Craniata</taxon>
        <taxon>Vertebrata</taxon>
        <taxon>Euteleostomi</taxon>
        <taxon>Actinopterygii</taxon>
        <taxon>Neopterygii</taxon>
        <taxon>Teleostei</taxon>
        <taxon>Anguilliformes</taxon>
        <taxon>Anguillidae</taxon>
        <taxon>Anguilla</taxon>
    </lineage>
</organism>
<evidence type="ECO:0000313" key="1">
    <source>
        <dbReference type="EMBL" id="JAH70515.1"/>
    </source>
</evidence>
<dbReference type="EMBL" id="GBXM01038062">
    <property type="protein sequence ID" value="JAH70515.1"/>
    <property type="molecule type" value="Transcribed_RNA"/>
</dbReference>